<evidence type="ECO:0000256" key="2">
    <source>
        <dbReference type="SAM" id="Phobius"/>
    </source>
</evidence>
<dbReference type="EMBL" id="JAQJAN010000010">
    <property type="protein sequence ID" value="KAJ5719748.1"/>
    <property type="molecule type" value="Genomic_DNA"/>
</dbReference>
<keyword evidence="2" id="KW-0812">Transmembrane</keyword>
<keyword evidence="3" id="KW-0732">Signal</keyword>
<feature type="transmembrane region" description="Helical" evidence="2">
    <location>
        <begin position="217"/>
        <end position="240"/>
    </location>
</feature>
<comment type="caution">
    <text evidence="4">The sequence shown here is derived from an EMBL/GenBank/DDBJ whole genome shotgun (WGS) entry which is preliminary data.</text>
</comment>
<proteinExistence type="predicted"/>
<keyword evidence="2" id="KW-1133">Transmembrane helix</keyword>
<protein>
    <submittedName>
        <fullName evidence="4">Uncharacterized protein</fullName>
    </submittedName>
</protein>
<keyword evidence="2" id="KW-0472">Membrane</keyword>
<organism evidence="4 5">
    <name type="scientific">Penicillium malachiteum</name>
    <dbReference type="NCBI Taxonomy" id="1324776"/>
    <lineage>
        <taxon>Eukaryota</taxon>
        <taxon>Fungi</taxon>
        <taxon>Dikarya</taxon>
        <taxon>Ascomycota</taxon>
        <taxon>Pezizomycotina</taxon>
        <taxon>Eurotiomycetes</taxon>
        <taxon>Eurotiomycetidae</taxon>
        <taxon>Eurotiales</taxon>
        <taxon>Aspergillaceae</taxon>
        <taxon>Penicillium</taxon>
    </lineage>
</organism>
<reference evidence="4" key="1">
    <citation type="journal article" date="2023" name="IMA Fungus">
        <title>Comparative genomic study of the Penicillium genus elucidates a diverse pangenome and 15 lateral gene transfer events.</title>
        <authorList>
            <person name="Petersen C."/>
            <person name="Sorensen T."/>
            <person name="Nielsen M.R."/>
            <person name="Sondergaard T.E."/>
            <person name="Sorensen J.L."/>
            <person name="Fitzpatrick D.A."/>
            <person name="Frisvad J.C."/>
            <person name="Nielsen K.L."/>
        </authorList>
    </citation>
    <scope>NUCLEOTIDE SEQUENCE</scope>
    <source>
        <strain evidence="4">IBT 17514</strain>
    </source>
</reference>
<feature type="region of interest" description="Disordered" evidence="1">
    <location>
        <begin position="312"/>
        <end position="360"/>
    </location>
</feature>
<feature type="region of interest" description="Disordered" evidence="1">
    <location>
        <begin position="397"/>
        <end position="436"/>
    </location>
</feature>
<gene>
    <name evidence="4" type="ORF">N7493_007326</name>
</gene>
<reference evidence="4" key="2">
    <citation type="submission" date="2023-01" db="EMBL/GenBank/DDBJ databases">
        <authorList>
            <person name="Petersen C."/>
        </authorList>
    </citation>
    <scope>NUCLEOTIDE SEQUENCE</scope>
    <source>
        <strain evidence="4">IBT 17514</strain>
    </source>
</reference>
<name>A0AAD6HJ51_9EURO</name>
<feature type="region of interest" description="Disordered" evidence="1">
    <location>
        <begin position="151"/>
        <end position="173"/>
    </location>
</feature>
<evidence type="ECO:0000256" key="1">
    <source>
        <dbReference type="SAM" id="MobiDB-lite"/>
    </source>
</evidence>
<feature type="compositionally biased region" description="Basic residues" evidence="1">
    <location>
        <begin position="427"/>
        <end position="436"/>
    </location>
</feature>
<evidence type="ECO:0000313" key="4">
    <source>
        <dbReference type="EMBL" id="KAJ5719748.1"/>
    </source>
</evidence>
<dbReference type="Proteomes" id="UP001215712">
    <property type="component" value="Unassembled WGS sequence"/>
</dbReference>
<sequence>MAMSTAGIVNRGTCLLLLNLMVLMKPSHAFKSSGAEIFSRSDDCPSSYDYCGWDLPSNFCCASSTSCISTDSETTIICCPSGESCDYISPITCDIQQQNATAHPESSIKTTLLNGTLPTCGEKCCPFGYTCENSLCAMNTNETTHTTTFASASTATSTSGSSTSTDTSTITSTASTTDTAAGATFTPVTTSVSATSLNAESKSSTTTTSSSSYPTKAVLAGFFPGAIFGAILALLISNCLRRRRQKKRDLAESEAAKVPRNWSISSPIASEDASYRTDFLLRSTDERHTSMSSRSMRSMLNRSGSRVRSLFSNGHGYPRDEDVPPLPTQPEFPTTPEMVHDPVTPPRQRAPSTESIKVYSPPGAFMQSRRFLGPEPYPGRIARPSTTFTDLVQAVGFQESKGQGKDGKEKEGKEDKSNLSKGVKGSFKVHHVRKIT</sequence>
<feature type="compositionally biased region" description="Basic and acidic residues" evidence="1">
    <location>
        <begin position="402"/>
        <end position="418"/>
    </location>
</feature>
<accession>A0AAD6HJ51</accession>
<feature type="signal peptide" evidence="3">
    <location>
        <begin position="1"/>
        <end position="29"/>
    </location>
</feature>
<keyword evidence="5" id="KW-1185">Reference proteome</keyword>
<evidence type="ECO:0000256" key="3">
    <source>
        <dbReference type="SAM" id="SignalP"/>
    </source>
</evidence>
<feature type="chain" id="PRO_5041963933" evidence="3">
    <location>
        <begin position="30"/>
        <end position="436"/>
    </location>
</feature>
<dbReference type="AlphaFoldDB" id="A0AAD6HJ51"/>
<evidence type="ECO:0000313" key="5">
    <source>
        <dbReference type="Proteomes" id="UP001215712"/>
    </source>
</evidence>